<reference evidence="3 4" key="1">
    <citation type="submission" date="2016-10" db="EMBL/GenBank/DDBJ databases">
        <title>Evaluation of Human, Animal and Environmental Mycobacterium chelonae Isolates by Core Genome Phylogenomic Analysis, Targeted Gene Comparison, and Anti-microbial Susceptibility Patterns: A Tale of Mistaken Identities.</title>
        <authorList>
            <person name="Fogelson S.B."/>
            <person name="Camus A.C."/>
            <person name="Lorenz W."/>
            <person name="Vasireddy R."/>
            <person name="Vasireddy S."/>
            <person name="Smith T."/>
            <person name="Brown-Elliott B.A."/>
            <person name="Wallace R.J.Jr."/>
            <person name="Hasan N.A."/>
            <person name="Reischl U."/>
            <person name="Sanchez S."/>
        </authorList>
    </citation>
    <scope>NUCLEOTIDE SEQUENCE [LARGE SCALE GENOMIC DNA]</scope>
    <source>
        <strain evidence="3 4">42895</strain>
    </source>
</reference>
<evidence type="ECO:0000313" key="4">
    <source>
        <dbReference type="Proteomes" id="UP000180113"/>
    </source>
</evidence>
<feature type="region of interest" description="Disordered" evidence="1">
    <location>
        <begin position="63"/>
        <end position="82"/>
    </location>
</feature>
<sequence length="82" mass="9355">MMEMDADLSPLLSYTEAGRYLRKSARFVRDLVYAGELSIRRIGRTPYVHRADLDRYVADRVETGDTARRPGMTPAHKRRGAA</sequence>
<feature type="domain" description="Helix-turn-helix" evidence="2">
    <location>
        <begin position="11"/>
        <end position="60"/>
    </location>
</feature>
<dbReference type="NCBIfam" id="TIGR01764">
    <property type="entry name" value="excise"/>
    <property type="match status" value="1"/>
</dbReference>
<dbReference type="EMBL" id="MLHW01000001">
    <property type="protein sequence ID" value="OHT55247.1"/>
    <property type="molecule type" value="Genomic_DNA"/>
</dbReference>
<evidence type="ECO:0000259" key="2">
    <source>
        <dbReference type="Pfam" id="PF12728"/>
    </source>
</evidence>
<gene>
    <name evidence="3" type="ORF">BKG62_03500</name>
</gene>
<organism evidence="3 4">
    <name type="scientific">Mycobacteroides chelonae</name>
    <name type="common">Mycobacterium chelonae</name>
    <dbReference type="NCBI Taxonomy" id="1774"/>
    <lineage>
        <taxon>Bacteria</taxon>
        <taxon>Bacillati</taxon>
        <taxon>Actinomycetota</taxon>
        <taxon>Actinomycetes</taxon>
        <taxon>Mycobacteriales</taxon>
        <taxon>Mycobacteriaceae</taxon>
        <taxon>Mycobacteroides</taxon>
    </lineage>
</organism>
<dbReference type="AlphaFoldDB" id="A0AB73MTJ6"/>
<dbReference type="Proteomes" id="UP000180113">
    <property type="component" value="Unassembled WGS sequence"/>
</dbReference>
<dbReference type="GO" id="GO:0003677">
    <property type="term" value="F:DNA binding"/>
    <property type="evidence" value="ECO:0007669"/>
    <property type="project" value="InterPro"/>
</dbReference>
<dbReference type="InterPro" id="IPR041657">
    <property type="entry name" value="HTH_17"/>
</dbReference>
<dbReference type="Pfam" id="PF12728">
    <property type="entry name" value="HTH_17"/>
    <property type="match status" value="1"/>
</dbReference>
<dbReference type="RefSeq" id="WP_030095003.1">
    <property type="nucleotide sequence ID" value="NZ_CP058976.1"/>
</dbReference>
<name>A0AB73MTJ6_MYCCH</name>
<protein>
    <recommendedName>
        <fullName evidence="2">Helix-turn-helix domain-containing protein</fullName>
    </recommendedName>
</protein>
<evidence type="ECO:0000256" key="1">
    <source>
        <dbReference type="SAM" id="MobiDB-lite"/>
    </source>
</evidence>
<comment type="caution">
    <text evidence="3">The sequence shown here is derived from an EMBL/GenBank/DDBJ whole genome shotgun (WGS) entry which is preliminary data.</text>
</comment>
<accession>A0AB73MTJ6</accession>
<evidence type="ECO:0000313" key="3">
    <source>
        <dbReference type="EMBL" id="OHT55247.1"/>
    </source>
</evidence>
<proteinExistence type="predicted"/>
<dbReference type="InterPro" id="IPR010093">
    <property type="entry name" value="SinI_DNA-bd"/>
</dbReference>